<keyword evidence="4" id="KW-1185">Reference proteome</keyword>
<feature type="transmembrane region" description="Helical" evidence="2">
    <location>
        <begin position="641"/>
        <end position="664"/>
    </location>
</feature>
<keyword evidence="2" id="KW-0472">Membrane</keyword>
<name>A0A140G746_9CAUD</name>
<accession>A0A140G746</accession>
<keyword evidence="2" id="KW-1133">Transmembrane helix</keyword>
<feature type="transmembrane region" description="Helical" evidence="2">
    <location>
        <begin position="602"/>
        <end position="629"/>
    </location>
</feature>
<evidence type="ECO:0000256" key="1">
    <source>
        <dbReference type="SAM" id="MobiDB-lite"/>
    </source>
</evidence>
<organism evidence="3 4">
    <name type="scientific">Arthrobacter phage BarretLemon</name>
    <dbReference type="NCBI Taxonomy" id="1796994"/>
    <lineage>
        <taxon>Viruses</taxon>
        <taxon>Duplodnaviria</taxon>
        <taxon>Heunggongvirae</taxon>
        <taxon>Uroviricota</taxon>
        <taxon>Caudoviricetes</taxon>
        <taxon>Berryhillviridae</taxon>
        <taxon>Marthavirus</taxon>
        <taxon>Marthavirus barretlemon</taxon>
    </lineage>
</organism>
<dbReference type="InterPro" id="IPR016024">
    <property type="entry name" value="ARM-type_fold"/>
</dbReference>
<proteinExistence type="predicted"/>
<dbReference type="SUPFAM" id="SSF48371">
    <property type="entry name" value="ARM repeat"/>
    <property type="match status" value="1"/>
</dbReference>
<evidence type="ECO:0000256" key="2">
    <source>
        <dbReference type="SAM" id="Phobius"/>
    </source>
</evidence>
<keyword evidence="2" id="KW-0812">Transmembrane</keyword>
<feature type="transmembrane region" description="Helical" evidence="2">
    <location>
        <begin position="505"/>
        <end position="523"/>
    </location>
</feature>
<feature type="transmembrane region" description="Helical" evidence="2">
    <location>
        <begin position="573"/>
        <end position="596"/>
    </location>
</feature>
<reference evidence="3" key="1">
    <citation type="submission" date="2016-02" db="EMBL/GenBank/DDBJ databases">
        <authorList>
            <person name="Kriese E."/>
            <person name="Lehmann E.M."/>
            <person name="Bonilla J.A."/>
            <person name="Klyczek K."/>
            <person name="Bowman C.A."/>
            <person name="Russell D.A."/>
            <person name="Pope W.H."/>
            <person name="Jacobs-Sera D."/>
            <person name="Hendrix R.W."/>
            <person name="Hatfull G.F."/>
        </authorList>
    </citation>
    <scope>NUCLEOTIDE SEQUENCE</scope>
</reference>
<dbReference type="RefSeq" id="YP_009303088.1">
    <property type="nucleotide sequence ID" value="NC_031252.1"/>
</dbReference>
<protein>
    <submittedName>
        <fullName evidence="3">Tape measure protein</fullName>
    </submittedName>
</protein>
<dbReference type="GeneID" id="29125659"/>
<evidence type="ECO:0000313" key="3">
    <source>
        <dbReference type="EMBL" id="AMM44481.1"/>
    </source>
</evidence>
<dbReference type="KEGG" id="vg:29125659"/>
<gene>
    <name evidence="3" type="primary">19</name>
    <name evidence="3" type="ORF">BARRETLEMON_19</name>
</gene>
<sequence length="877" mass="89738">MADESRVVLTAQLRDEMSAPLDSLKSKVKGTEQAITSSASRQASATKSSSTTILSALGSQNTATSRMTSMWSRLSSAASGGWNGAKSAVVSAGRKIIEASRKAGEESGSGMGEGFGSKLKGVLGGLAAAAGVASIGTAMNSAVESFSSLEDATAAAGTIYGDNINGIIDLSKKAGEQLGLNQAQVVEAAQTYGVYGKSAGLAGKDLETFSTDLITRAGDMASFFGKSPEQAIEAIGAAMRGEAEPIRAFGVMLDDATMRQKALEMGLVSSTKDALEPQAKVLAAQALIMEKSNIAAGDFTKTMDSTANIAKRLNVAQTNLSAKMGALLAPAFNAARLKALGAVNGISAFIDKINAAKDVAAAGGTSQDIAAALGFGPGTTKVIGEIIGSVRAFKAAVASPMDGVTSDGMAGGFERVGIVVGQARLGISAFFAALREGDVTSDGFVGVMERIGATLHTLSPAQWLGIAGGAGLLLASFGKFMPILSPLMSMFGGLSGMIGKLGGSLRFLLGPIGLIAGLLIYAYSTSEPFRNAINQLLGVLLNLGVTLMTSLMPVFMQLVTSVLPIVSQLFSSLVPILVSILTAVMPIVTTLISQLVPVFMQLIAAVLPPLMSLLTTLAPIFTMLISALAPLIPPVMEIVSLLLNLAMQVITPLMPIISLLANILSTVLGKAIEILMPIIKFLLDGFVDLVDFLKGPLGEVIKWVGGIFEGLGKIIGDVVKNVSDFFSNPLGGLQDMLGIPKENSGGGTYSGGGVAGYAGGGTVLGGYSPGKDTIPATLSRGESVLVPELTRAIGPDRIMAANRIASGGRPAGGGPALTSGYSNTSGGSTGGGNVKIVEKGAVQVTIVAQDGKISDADVQKIIDIMEEHFDDKDERDY</sequence>
<dbReference type="EMBL" id="KU647629">
    <property type="protein sequence ID" value="AMM44481.1"/>
    <property type="molecule type" value="Genomic_DNA"/>
</dbReference>
<feature type="region of interest" description="Disordered" evidence="1">
    <location>
        <begin position="809"/>
        <end position="828"/>
    </location>
</feature>
<evidence type="ECO:0000313" key="4">
    <source>
        <dbReference type="Proteomes" id="UP000204546"/>
    </source>
</evidence>
<dbReference type="OrthoDB" id="882at10239"/>
<feature type="compositionally biased region" description="Low complexity" evidence="1">
    <location>
        <begin position="816"/>
        <end position="826"/>
    </location>
</feature>
<dbReference type="Proteomes" id="UP000204546">
    <property type="component" value="Segment"/>
</dbReference>
<feature type="transmembrane region" description="Helical" evidence="2">
    <location>
        <begin position="543"/>
        <end position="566"/>
    </location>
</feature>